<dbReference type="EMBL" id="CAJOBI010067929">
    <property type="protein sequence ID" value="CAF4444565.1"/>
    <property type="molecule type" value="Genomic_DNA"/>
</dbReference>
<evidence type="ECO:0000256" key="1">
    <source>
        <dbReference type="SAM" id="Phobius"/>
    </source>
</evidence>
<sequence length="55" mass="5886">AKTTTTGGISMGPFFITPEQIGIGVIVELICFLPSTILVGMFRRLRSHRAPASPV</sequence>
<organism evidence="2 3">
    <name type="scientific">Rotaria magnacalcarata</name>
    <dbReference type="NCBI Taxonomy" id="392030"/>
    <lineage>
        <taxon>Eukaryota</taxon>
        <taxon>Metazoa</taxon>
        <taxon>Spiralia</taxon>
        <taxon>Gnathifera</taxon>
        <taxon>Rotifera</taxon>
        <taxon>Eurotatoria</taxon>
        <taxon>Bdelloidea</taxon>
        <taxon>Philodinida</taxon>
        <taxon>Philodinidae</taxon>
        <taxon>Rotaria</taxon>
    </lineage>
</organism>
<feature type="non-terminal residue" evidence="2">
    <location>
        <position position="55"/>
    </location>
</feature>
<feature type="transmembrane region" description="Helical" evidence="1">
    <location>
        <begin position="21"/>
        <end position="42"/>
    </location>
</feature>
<name>A0A8S2WCT2_9BILA</name>
<protein>
    <submittedName>
        <fullName evidence="2">Uncharacterized protein</fullName>
    </submittedName>
</protein>
<keyword evidence="1" id="KW-0812">Transmembrane</keyword>
<keyword evidence="1" id="KW-0472">Membrane</keyword>
<proteinExistence type="predicted"/>
<keyword evidence="1" id="KW-1133">Transmembrane helix</keyword>
<gene>
    <name evidence="2" type="ORF">SMN809_LOCUS32429</name>
</gene>
<feature type="non-terminal residue" evidence="2">
    <location>
        <position position="1"/>
    </location>
</feature>
<dbReference type="AlphaFoldDB" id="A0A8S2WCT2"/>
<evidence type="ECO:0000313" key="2">
    <source>
        <dbReference type="EMBL" id="CAF4444565.1"/>
    </source>
</evidence>
<reference evidence="2" key="1">
    <citation type="submission" date="2021-02" db="EMBL/GenBank/DDBJ databases">
        <authorList>
            <person name="Nowell W R."/>
        </authorList>
    </citation>
    <scope>NUCLEOTIDE SEQUENCE</scope>
</reference>
<accession>A0A8S2WCT2</accession>
<comment type="caution">
    <text evidence="2">The sequence shown here is derived from an EMBL/GenBank/DDBJ whole genome shotgun (WGS) entry which is preliminary data.</text>
</comment>
<evidence type="ECO:0000313" key="3">
    <source>
        <dbReference type="Proteomes" id="UP000676336"/>
    </source>
</evidence>
<dbReference type="Proteomes" id="UP000676336">
    <property type="component" value="Unassembled WGS sequence"/>
</dbReference>